<dbReference type="InterPro" id="IPR022357">
    <property type="entry name" value="MIP_CS"/>
</dbReference>
<dbReference type="Gene3D" id="1.20.1080.10">
    <property type="entry name" value="Glycerol uptake facilitator protein"/>
    <property type="match status" value="1"/>
</dbReference>
<evidence type="ECO:0000313" key="9">
    <source>
        <dbReference type="EMBL" id="TMW59588.1"/>
    </source>
</evidence>
<comment type="similarity">
    <text evidence="2 7">Belongs to the MIP/aquaporin (TC 1.A.8) family.</text>
</comment>
<dbReference type="GO" id="GO:0015254">
    <property type="term" value="F:glycerol channel activity"/>
    <property type="evidence" value="ECO:0007669"/>
    <property type="project" value="TreeGrafter"/>
</dbReference>
<evidence type="ECO:0000256" key="1">
    <source>
        <dbReference type="ARBA" id="ARBA00004141"/>
    </source>
</evidence>
<sequence>MAPNKRTDSFADTVETHDLTLDVIDTCKGIETSFSGFHDIQETIKPKRSRFATNNPHMRECLAEFFGTFIMICFGFGVNNQVVLSKDKNGTWLSVNMCWGIAVMLGVHCSEGVSGAHLNPAVTVTMATYKRLPWRKVPGYIIAQLLGAFAGAVVIYILYHPWFDVVDPDRLTTQGNFATYPSEHISNATAFYTEFLATAMLIVGVFCITDKKNRPASPFNTPLHFMFLIWAIGMAFGMNTGYAINPARDFAPRLFTSMAGWGSKVFTLRDHYFWIPVVAPCVGGVFGGGLYKLFVEIHHPIEKEVEDESEC</sequence>
<keyword evidence="3 7" id="KW-0813">Transport</keyword>
<comment type="subcellular location">
    <subcellularLocation>
        <location evidence="1">Membrane</location>
        <topology evidence="1">Multi-pass membrane protein</topology>
    </subcellularLocation>
</comment>
<dbReference type="Pfam" id="PF00230">
    <property type="entry name" value="MIP"/>
    <property type="match status" value="1"/>
</dbReference>
<dbReference type="OrthoDB" id="148295at2759"/>
<evidence type="ECO:0000256" key="6">
    <source>
        <dbReference type="ARBA" id="ARBA00023136"/>
    </source>
</evidence>
<gene>
    <name evidence="9" type="ORF">Poli38472_004657</name>
</gene>
<organism evidence="9 10">
    <name type="scientific">Pythium oligandrum</name>
    <name type="common">Mycoparasitic fungus</name>
    <dbReference type="NCBI Taxonomy" id="41045"/>
    <lineage>
        <taxon>Eukaryota</taxon>
        <taxon>Sar</taxon>
        <taxon>Stramenopiles</taxon>
        <taxon>Oomycota</taxon>
        <taxon>Peronosporomycetes</taxon>
        <taxon>Pythiales</taxon>
        <taxon>Pythiaceae</taxon>
        <taxon>Pythium</taxon>
    </lineage>
</organism>
<dbReference type="PROSITE" id="PS00221">
    <property type="entry name" value="MIP"/>
    <property type="match status" value="1"/>
</dbReference>
<accession>A0A8K1CBG0</accession>
<evidence type="ECO:0000313" key="10">
    <source>
        <dbReference type="Proteomes" id="UP000794436"/>
    </source>
</evidence>
<feature type="transmembrane region" description="Helical" evidence="8">
    <location>
        <begin position="221"/>
        <end position="244"/>
    </location>
</feature>
<dbReference type="InterPro" id="IPR023271">
    <property type="entry name" value="Aquaporin-like"/>
</dbReference>
<proteinExistence type="inferred from homology"/>
<evidence type="ECO:0000256" key="7">
    <source>
        <dbReference type="RuleBase" id="RU000477"/>
    </source>
</evidence>
<feature type="transmembrane region" description="Helical" evidence="8">
    <location>
        <begin position="272"/>
        <end position="294"/>
    </location>
</feature>
<dbReference type="CDD" id="cd00333">
    <property type="entry name" value="MIP"/>
    <property type="match status" value="1"/>
</dbReference>
<dbReference type="GO" id="GO:0005886">
    <property type="term" value="C:plasma membrane"/>
    <property type="evidence" value="ECO:0007669"/>
    <property type="project" value="TreeGrafter"/>
</dbReference>
<reference evidence="9" key="1">
    <citation type="submission" date="2019-03" db="EMBL/GenBank/DDBJ databases">
        <title>Long read genome sequence of the mycoparasitic Pythium oligandrum ATCC 38472 isolated from sugarbeet rhizosphere.</title>
        <authorList>
            <person name="Gaulin E."/>
        </authorList>
    </citation>
    <scope>NUCLEOTIDE SEQUENCE</scope>
    <source>
        <strain evidence="9">ATCC 38472_TT</strain>
    </source>
</reference>
<evidence type="ECO:0000256" key="2">
    <source>
        <dbReference type="ARBA" id="ARBA00006175"/>
    </source>
</evidence>
<keyword evidence="5 8" id="KW-1133">Transmembrane helix</keyword>
<evidence type="ECO:0000256" key="5">
    <source>
        <dbReference type="ARBA" id="ARBA00022989"/>
    </source>
</evidence>
<dbReference type="SUPFAM" id="SSF81338">
    <property type="entry name" value="Aquaporin-like"/>
    <property type="match status" value="1"/>
</dbReference>
<protein>
    <recommendedName>
        <fullName evidence="11">Aquaporin</fullName>
    </recommendedName>
</protein>
<dbReference type="Proteomes" id="UP000794436">
    <property type="component" value="Unassembled WGS sequence"/>
</dbReference>
<dbReference type="InterPro" id="IPR050363">
    <property type="entry name" value="MIP/Aquaporin"/>
</dbReference>
<dbReference type="NCBIfam" id="TIGR00861">
    <property type="entry name" value="MIP"/>
    <property type="match status" value="1"/>
</dbReference>
<evidence type="ECO:0008006" key="11">
    <source>
        <dbReference type="Google" id="ProtNLM"/>
    </source>
</evidence>
<dbReference type="InterPro" id="IPR000425">
    <property type="entry name" value="MIP"/>
</dbReference>
<evidence type="ECO:0000256" key="8">
    <source>
        <dbReference type="SAM" id="Phobius"/>
    </source>
</evidence>
<dbReference type="AlphaFoldDB" id="A0A8K1CBG0"/>
<feature type="transmembrane region" description="Helical" evidence="8">
    <location>
        <begin position="190"/>
        <end position="209"/>
    </location>
</feature>
<dbReference type="PANTHER" id="PTHR43829:SF9">
    <property type="entry name" value="AQUAPORIN-9"/>
    <property type="match status" value="1"/>
</dbReference>
<comment type="caution">
    <text evidence="9">The sequence shown here is derived from an EMBL/GenBank/DDBJ whole genome shotgun (WGS) entry which is preliminary data.</text>
</comment>
<dbReference type="GO" id="GO:0015250">
    <property type="term" value="F:water channel activity"/>
    <property type="evidence" value="ECO:0007669"/>
    <property type="project" value="TreeGrafter"/>
</dbReference>
<feature type="transmembrane region" description="Helical" evidence="8">
    <location>
        <begin position="61"/>
        <end position="78"/>
    </location>
</feature>
<keyword evidence="4 7" id="KW-0812">Transmembrane</keyword>
<dbReference type="PRINTS" id="PR00783">
    <property type="entry name" value="MINTRINSICP"/>
</dbReference>
<name>A0A8K1CBG0_PYTOL</name>
<evidence type="ECO:0000256" key="4">
    <source>
        <dbReference type="ARBA" id="ARBA00022692"/>
    </source>
</evidence>
<dbReference type="EMBL" id="SPLM01000109">
    <property type="protein sequence ID" value="TMW59588.1"/>
    <property type="molecule type" value="Genomic_DNA"/>
</dbReference>
<keyword evidence="6 8" id="KW-0472">Membrane</keyword>
<evidence type="ECO:0000256" key="3">
    <source>
        <dbReference type="ARBA" id="ARBA00022448"/>
    </source>
</evidence>
<feature type="transmembrane region" description="Helical" evidence="8">
    <location>
        <begin position="140"/>
        <end position="159"/>
    </location>
</feature>
<keyword evidence="10" id="KW-1185">Reference proteome</keyword>
<dbReference type="PANTHER" id="PTHR43829">
    <property type="entry name" value="AQUAPORIN OR AQUAGLYCEROPORIN RELATED"/>
    <property type="match status" value="1"/>
</dbReference>